<evidence type="ECO:0000313" key="1">
    <source>
        <dbReference type="EMBL" id="ASE99792.1"/>
    </source>
</evidence>
<reference evidence="1" key="2">
    <citation type="journal article" date="2017" name="Nat. Commun.">
        <title>Single-virus genomics reveals hidden cosmopolitan and abundant viruses.</title>
        <authorList>
            <person name="Martinez-Hernandez F."/>
            <person name="Fornas O."/>
            <person name="Lluesma Gomez M."/>
            <person name="Bolduc B."/>
            <person name="de la Cruz Pena M.J."/>
            <person name="Martinez J.M."/>
            <person name="Anton J."/>
            <person name="Gasol J.M."/>
            <person name="Rosselli R."/>
            <person name="Rodriguez-Valera F."/>
            <person name="Sullivan M.B."/>
            <person name="Acinas S.G."/>
            <person name="Martinez-Garcia M."/>
        </authorList>
    </citation>
    <scope>NUCLEOTIDE SEQUENCE</scope>
</reference>
<reference evidence="1" key="1">
    <citation type="submission" date="2016-10" db="EMBL/GenBank/DDBJ databases">
        <authorList>
            <person name="Varghese N."/>
        </authorList>
    </citation>
    <scope>NUCLEOTIDE SEQUENCE</scope>
</reference>
<name>A0A218MKJ0_9VIRU</name>
<protein>
    <submittedName>
        <fullName evidence="1">Uncharacterized protein</fullName>
    </submittedName>
</protein>
<proteinExistence type="predicted"/>
<sequence>MRRKQARDLNPQEVADGLFIVMCRSTLKAVARAKTRWAKQYWESIYQYLINNESSVKHRIVTKQQLKRRLH</sequence>
<organism evidence="1">
    <name type="scientific">uncultured virus</name>
    <dbReference type="NCBI Taxonomy" id="340016"/>
    <lineage>
        <taxon>Viruses</taxon>
        <taxon>environmental samples</taxon>
    </lineage>
</organism>
<accession>A0A218MKJ0</accession>
<dbReference type="EMBL" id="KY052795">
    <property type="protein sequence ID" value="ASE99792.1"/>
    <property type="molecule type" value="Genomic_DNA"/>
</dbReference>